<evidence type="ECO:0000313" key="8">
    <source>
        <dbReference type="Proteomes" id="UP000230233"/>
    </source>
</evidence>
<dbReference type="Gene3D" id="1.10.630.10">
    <property type="entry name" value="Cytochrome P450"/>
    <property type="match status" value="1"/>
</dbReference>
<protein>
    <recommendedName>
        <fullName evidence="9">Cytochrome P450</fullName>
    </recommendedName>
</protein>
<dbReference type="InterPro" id="IPR002401">
    <property type="entry name" value="Cyt_P450_E_grp-I"/>
</dbReference>
<organism evidence="7 8">
    <name type="scientific">Caenorhabditis nigoni</name>
    <dbReference type="NCBI Taxonomy" id="1611254"/>
    <lineage>
        <taxon>Eukaryota</taxon>
        <taxon>Metazoa</taxon>
        <taxon>Ecdysozoa</taxon>
        <taxon>Nematoda</taxon>
        <taxon>Chromadorea</taxon>
        <taxon>Rhabditida</taxon>
        <taxon>Rhabditina</taxon>
        <taxon>Rhabditomorpha</taxon>
        <taxon>Rhabditoidea</taxon>
        <taxon>Rhabditidae</taxon>
        <taxon>Peloderinae</taxon>
        <taxon>Caenorhabditis</taxon>
    </lineage>
</organism>
<dbReference type="PRINTS" id="PR00463">
    <property type="entry name" value="EP450I"/>
</dbReference>
<evidence type="ECO:0000313" key="7">
    <source>
        <dbReference type="EMBL" id="PIC24231.1"/>
    </source>
</evidence>
<keyword evidence="6" id="KW-0560">Oxidoreductase</keyword>
<accession>A0A2G5TAV9</accession>
<dbReference type="GO" id="GO:0020037">
    <property type="term" value="F:heme binding"/>
    <property type="evidence" value="ECO:0007669"/>
    <property type="project" value="InterPro"/>
</dbReference>
<feature type="binding site" description="axial binding residue" evidence="5">
    <location>
        <position position="153"/>
    </location>
    <ligand>
        <name>heme</name>
        <dbReference type="ChEBI" id="CHEBI:30413"/>
    </ligand>
    <ligandPart>
        <name>Fe</name>
        <dbReference type="ChEBI" id="CHEBI:18248"/>
    </ligandPart>
</feature>
<dbReference type="GO" id="GO:0005506">
    <property type="term" value="F:iron ion binding"/>
    <property type="evidence" value="ECO:0007669"/>
    <property type="project" value="InterPro"/>
</dbReference>
<dbReference type="PRINTS" id="PR00385">
    <property type="entry name" value="P450"/>
</dbReference>
<evidence type="ECO:0000256" key="2">
    <source>
        <dbReference type="ARBA" id="ARBA00022723"/>
    </source>
</evidence>
<dbReference type="AlphaFoldDB" id="A0A2G5TAV9"/>
<dbReference type="GO" id="GO:0005737">
    <property type="term" value="C:cytoplasm"/>
    <property type="evidence" value="ECO:0007669"/>
    <property type="project" value="TreeGrafter"/>
</dbReference>
<dbReference type="Pfam" id="PF00067">
    <property type="entry name" value="p450"/>
    <property type="match status" value="1"/>
</dbReference>
<dbReference type="GO" id="GO:0006082">
    <property type="term" value="P:organic acid metabolic process"/>
    <property type="evidence" value="ECO:0007669"/>
    <property type="project" value="TreeGrafter"/>
</dbReference>
<comment type="cofactor">
    <cofactor evidence="5">
        <name>heme</name>
        <dbReference type="ChEBI" id="CHEBI:30413"/>
    </cofactor>
</comment>
<dbReference type="PANTHER" id="PTHR24300:SF81">
    <property type="entry name" value="CYTOCHROME P450 FAMILY"/>
    <property type="match status" value="1"/>
</dbReference>
<gene>
    <name evidence="7" type="primary">Cnig_chr_V.g17643</name>
    <name evidence="7" type="ORF">B9Z55_017643</name>
</gene>
<evidence type="ECO:0008006" key="9">
    <source>
        <dbReference type="Google" id="ProtNLM"/>
    </source>
</evidence>
<keyword evidence="4 6" id="KW-0503">Monooxygenase</keyword>
<dbReference type="Proteomes" id="UP000230233">
    <property type="component" value="Chromosome V"/>
</dbReference>
<keyword evidence="8" id="KW-1185">Reference proteome</keyword>
<name>A0A2G5TAV9_9PELO</name>
<dbReference type="OrthoDB" id="2789670at2759"/>
<dbReference type="GO" id="GO:0006805">
    <property type="term" value="P:xenobiotic metabolic process"/>
    <property type="evidence" value="ECO:0007669"/>
    <property type="project" value="TreeGrafter"/>
</dbReference>
<proteinExistence type="inferred from homology"/>
<dbReference type="InterPro" id="IPR001128">
    <property type="entry name" value="Cyt_P450"/>
</dbReference>
<dbReference type="InterPro" id="IPR017972">
    <property type="entry name" value="Cyt_P450_CS"/>
</dbReference>
<comment type="caution">
    <text evidence="7">The sequence shown here is derived from an EMBL/GenBank/DDBJ whole genome shotgun (WGS) entry which is preliminary data.</text>
</comment>
<dbReference type="SUPFAM" id="SSF48264">
    <property type="entry name" value="Cytochrome P450"/>
    <property type="match status" value="1"/>
</dbReference>
<dbReference type="PROSITE" id="PS00086">
    <property type="entry name" value="CYTOCHROME_P450"/>
    <property type="match status" value="1"/>
</dbReference>
<keyword evidence="5 6" id="KW-0349">Heme</keyword>
<dbReference type="PANTHER" id="PTHR24300">
    <property type="entry name" value="CYTOCHROME P450 508A4-RELATED"/>
    <property type="match status" value="1"/>
</dbReference>
<evidence type="ECO:0000256" key="5">
    <source>
        <dbReference type="PIRSR" id="PIRSR602401-1"/>
    </source>
</evidence>
<keyword evidence="3 5" id="KW-0408">Iron</keyword>
<reference evidence="8" key="1">
    <citation type="submission" date="2017-10" db="EMBL/GenBank/DDBJ databases">
        <title>Rapid genome shrinkage in a self-fertile nematode reveals novel sperm competition proteins.</title>
        <authorList>
            <person name="Yin D."/>
            <person name="Schwarz E.M."/>
            <person name="Thomas C.G."/>
            <person name="Felde R.L."/>
            <person name="Korf I.F."/>
            <person name="Cutter A.D."/>
            <person name="Schartner C.M."/>
            <person name="Ralston E.J."/>
            <person name="Meyer B.J."/>
            <person name="Haag E.S."/>
        </authorList>
    </citation>
    <scope>NUCLEOTIDE SEQUENCE [LARGE SCALE GENOMIC DNA]</scope>
    <source>
        <strain evidence="8">JU1422</strain>
    </source>
</reference>
<keyword evidence="2 5" id="KW-0479">Metal-binding</keyword>
<evidence type="ECO:0000256" key="6">
    <source>
        <dbReference type="RuleBase" id="RU000461"/>
    </source>
</evidence>
<comment type="similarity">
    <text evidence="1 6">Belongs to the cytochrome P450 family.</text>
</comment>
<dbReference type="EMBL" id="PDUG01000005">
    <property type="protein sequence ID" value="PIC24231.1"/>
    <property type="molecule type" value="Genomic_DNA"/>
</dbReference>
<evidence type="ECO:0000256" key="1">
    <source>
        <dbReference type="ARBA" id="ARBA00010617"/>
    </source>
</evidence>
<dbReference type="InterPro" id="IPR050182">
    <property type="entry name" value="Cytochrome_P450_fam2"/>
</dbReference>
<dbReference type="InterPro" id="IPR036396">
    <property type="entry name" value="Cyt_P450_sf"/>
</dbReference>
<evidence type="ECO:0000256" key="3">
    <source>
        <dbReference type="ARBA" id="ARBA00023004"/>
    </source>
</evidence>
<dbReference type="GO" id="GO:0016712">
    <property type="term" value="F:oxidoreductase activity, acting on paired donors, with incorporation or reduction of molecular oxygen, reduced flavin or flavoprotein as one donor, and incorporation of one atom of oxygen"/>
    <property type="evidence" value="ECO:0007669"/>
    <property type="project" value="TreeGrafter"/>
</dbReference>
<evidence type="ECO:0000256" key="4">
    <source>
        <dbReference type="ARBA" id="ARBA00023033"/>
    </source>
</evidence>
<sequence length="208" mass="23527">MYTMECLKHVIGDLWFAGQDTTATTLVSGFNQLVNHPEVIEKCREELMRLTDNGSRPLSLKDRAESHYLNATIAEIQRHASILNVNFYIVNYEPTTIKGYPVDSGAVITAQLGALHVNNDIFKNAEKFYPERFIENPKLLNQVIPFGIGKRSCVGEHIARSEIYMIIGYLLLRYDIKPHGALPSIEDQLSYSAGKQPDKTVKLEFVKL</sequence>